<sequence>MVFGFADSGFRPDDDIPDLSGKVILVTGGNSGLGQESVLQLAKHNPSQIFLAARSPDKGQAAIHNIKEVVPKANITFLQLDLTSFASIVEAAKVVNSSVSRLDILMNNAGIMMTPPGTTKDGYEIQFSTNHMGHALLTSLLLPKLLSTAEEVNADVRIITLSSVGHLWAPKGGLQLETRYGQSKLANILYSIELSRRYPAIRCVSVHPGSVKTGLSRGLKESYPFAAPWTGLYSLNVQQGTLNQLWAATSKKAETGKYYNPVAVEVPGSEYAQDLGLGKKLWDFTGAELVKFAS</sequence>
<dbReference type="InterPro" id="IPR036291">
    <property type="entry name" value="NAD(P)-bd_dom_sf"/>
</dbReference>
<evidence type="ECO:0000256" key="3">
    <source>
        <dbReference type="ARBA" id="ARBA00023002"/>
    </source>
</evidence>
<name>A0A2J6TN22_9HELO</name>
<dbReference type="PRINTS" id="PR00081">
    <property type="entry name" value="GDHRDH"/>
</dbReference>
<dbReference type="PANTHER" id="PTHR24320">
    <property type="entry name" value="RETINOL DEHYDROGENASE"/>
    <property type="match status" value="1"/>
</dbReference>
<dbReference type="OrthoDB" id="191139at2759"/>
<evidence type="ECO:0000313" key="5">
    <source>
        <dbReference type="Proteomes" id="UP000235371"/>
    </source>
</evidence>
<protein>
    <submittedName>
        <fullName evidence="4">NAD(P)-binding protein</fullName>
    </submittedName>
</protein>
<gene>
    <name evidence="4" type="ORF">K444DRAFT_650785</name>
</gene>
<dbReference type="GeneID" id="36593737"/>
<dbReference type="PANTHER" id="PTHR24320:SF282">
    <property type="entry name" value="WW DOMAIN-CONTAINING OXIDOREDUCTASE"/>
    <property type="match status" value="1"/>
</dbReference>
<organism evidence="4 5">
    <name type="scientific">Hyaloscypha bicolor E</name>
    <dbReference type="NCBI Taxonomy" id="1095630"/>
    <lineage>
        <taxon>Eukaryota</taxon>
        <taxon>Fungi</taxon>
        <taxon>Dikarya</taxon>
        <taxon>Ascomycota</taxon>
        <taxon>Pezizomycotina</taxon>
        <taxon>Leotiomycetes</taxon>
        <taxon>Helotiales</taxon>
        <taxon>Hyaloscyphaceae</taxon>
        <taxon>Hyaloscypha</taxon>
        <taxon>Hyaloscypha bicolor</taxon>
    </lineage>
</organism>
<dbReference type="Proteomes" id="UP000235371">
    <property type="component" value="Unassembled WGS sequence"/>
</dbReference>
<dbReference type="EMBL" id="KZ613758">
    <property type="protein sequence ID" value="PMD64416.1"/>
    <property type="molecule type" value="Genomic_DNA"/>
</dbReference>
<reference evidence="4 5" key="1">
    <citation type="submission" date="2016-04" db="EMBL/GenBank/DDBJ databases">
        <title>A degradative enzymes factory behind the ericoid mycorrhizal symbiosis.</title>
        <authorList>
            <consortium name="DOE Joint Genome Institute"/>
            <person name="Martino E."/>
            <person name="Morin E."/>
            <person name="Grelet G."/>
            <person name="Kuo A."/>
            <person name="Kohler A."/>
            <person name="Daghino S."/>
            <person name="Barry K."/>
            <person name="Choi C."/>
            <person name="Cichocki N."/>
            <person name="Clum A."/>
            <person name="Copeland A."/>
            <person name="Hainaut M."/>
            <person name="Haridas S."/>
            <person name="Labutti K."/>
            <person name="Lindquist E."/>
            <person name="Lipzen A."/>
            <person name="Khouja H.-R."/>
            <person name="Murat C."/>
            <person name="Ohm R."/>
            <person name="Olson A."/>
            <person name="Spatafora J."/>
            <person name="Veneault-Fourrey C."/>
            <person name="Henrissat B."/>
            <person name="Grigoriev I."/>
            <person name="Martin F."/>
            <person name="Perotto S."/>
        </authorList>
    </citation>
    <scope>NUCLEOTIDE SEQUENCE [LARGE SCALE GENOMIC DNA]</scope>
    <source>
        <strain evidence="4 5">E</strain>
    </source>
</reference>
<keyword evidence="3" id="KW-0560">Oxidoreductase</keyword>
<dbReference type="SUPFAM" id="SSF51735">
    <property type="entry name" value="NAD(P)-binding Rossmann-fold domains"/>
    <property type="match status" value="1"/>
</dbReference>
<dbReference type="RefSeq" id="XP_024741320.1">
    <property type="nucleotide sequence ID" value="XM_024885660.1"/>
</dbReference>
<comment type="similarity">
    <text evidence="1">Belongs to the short-chain dehydrogenases/reductases (SDR) family.</text>
</comment>
<evidence type="ECO:0000256" key="2">
    <source>
        <dbReference type="ARBA" id="ARBA00022857"/>
    </source>
</evidence>
<keyword evidence="2" id="KW-0521">NADP</keyword>
<keyword evidence="5" id="KW-1185">Reference proteome</keyword>
<dbReference type="InParanoid" id="A0A2J6TN22"/>
<dbReference type="STRING" id="1095630.A0A2J6TN22"/>
<dbReference type="InterPro" id="IPR002347">
    <property type="entry name" value="SDR_fam"/>
</dbReference>
<evidence type="ECO:0000313" key="4">
    <source>
        <dbReference type="EMBL" id="PMD64416.1"/>
    </source>
</evidence>
<dbReference type="Pfam" id="PF00106">
    <property type="entry name" value="adh_short"/>
    <property type="match status" value="1"/>
</dbReference>
<dbReference type="AlphaFoldDB" id="A0A2J6TN22"/>
<evidence type="ECO:0000256" key="1">
    <source>
        <dbReference type="ARBA" id="ARBA00006484"/>
    </source>
</evidence>
<proteinExistence type="inferred from homology"/>
<accession>A0A2J6TN22</accession>
<dbReference type="GO" id="GO:0016491">
    <property type="term" value="F:oxidoreductase activity"/>
    <property type="evidence" value="ECO:0007669"/>
    <property type="project" value="UniProtKB-KW"/>
</dbReference>
<dbReference type="Gene3D" id="3.40.50.720">
    <property type="entry name" value="NAD(P)-binding Rossmann-like Domain"/>
    <property type="match status" value="1"/>
</dbReference>
<dbReference type="FunCoup" id="A0A2J6TN22">
    <property type="interactions" value="276"/>
</dbReference>